<evidence type="ECO:0000313" key="4">
    <source>
        <dbReference type="EMBL" id="MFC6761577.1"/>
    </source>
</evidence>
<dbReference type="InterPro" id="IPR001303">
    <property type="entry name" value="Aldolase_II/adducin_N"/>
</dbReference>
<sequence length="194" mass="20977">MDKQELALRTELIEACRAMNGLGINKGTAGNISVRFGDGFLISPTGIPYDKLLPGHVVYMNWDAGFDGDVRPSSEWRFHRDILQAREDLNAVVHTHSTNATSVSILNRDIPAVHYAIAAAGGPSIRCAPYEIFGSQELADRIIIALEGRRACLLAHHGVIAAHVSIGRALSLAVTVEELATHYLNCLPMGEPPS</sequence>
<reference evidence="5" key="1">
    <citation type="journal article" date="2019" name="Int. J. Syst. Evol. Microbiol.">
        <title>The Global Catalogue of Microorganisms (GCM) 10K type strain sequencing project: providing services to taxonomists for standard genome sequencing and annotation.</title>
        <authorList>
            <consortium name="The Broad Institute Genomics Platform"/>
            <consortium name="The Broad Institute Genome Sequencing Center for Infectious Disease"/>
            <person name="Wu L."/>
            <person name="Ma J."/>
        </authorList>
    </citation>
    <scope>NUCLEOTIDE SEQUENCE [LARGE SCALE GENOMIC DNA]</scope>
    <source>
        <strain evidence="5">CCUG 66188</strain>
    </source>
</reference>
<dbReference type="InterPro" id="IPR050197">
    <property type="entry name" value="Aldolase_class_II_sugar_metab"/>
</dbReference>
<proteinExistence type="predicted"/>
<keyword evidence="5" id="KW-1185">Reference proteome</keyword>
<organism evidence="4 5">
    <name type="scientific">Sulfitobacter porphyrae</name>
    <dbReference type="NCBI Taxonomy" id="1246864"/>
    <lineage>
        <taxon>Bacteria</taxon>
        <taxon>Pseudomonadati</taxon>
        <taxon>Pseudomonadota</taxon>
        <taxon>Alphaproteobacteria</taxon>
        <taxon>Rhodobacterales</taxon>
        <taxon>Roseobacteraceae</taxon>
        <taxon>Sulfitobacter</taxon>
    </lineage>
</organism>
<dbReference type="PANTHER" id="PTHR22789:SF0">
    <property type="entry name" value="3-OXO-TETRONATE 4-PHOSPHATE DECARBOXYLASE-RELATED"/>
    <property type="match status" value="1"/>
</dbReference>
<dbReference type="Gene3D" id="3.40.225.10">
    <property type="entry name" value="Class II aldolase/adducin N-terminal domain"/>
    <property type="match status" value="1"/>
</dbReference>
<dbReference type="PANTHER" id="PTHR22789">
    <property type="entry name" value="FUCULOSE PHOSPHATE ALDOLASE"/>
    <property type="match status" value="1"/>
</dbReference>
<keyword evidence="2" id="KW-0456">Lyase</keyword>
<dbReference type="InterPro" id="IPR036409">
    <property type="entry name" value="Aldolase_II/adducin_N_sf"/>
</dbReference>
<evidence type="ECO:0000313" key="5">
    <source>
        <dbReference type="Proteomes" id="UP001596353"/>
    </source>
</evidence>
<dbReference type="Pfam" id="PF00596">
    <property type="entry name" value="Aldolase_II"/>
    <property type="match status" value="1"/>
</dbReference>
<feature type="domain" description="Class II aldolase/adducin N-terminal" evidence="3">
    <location>
        <begin position="10"/>
        <end position="184"/>
    </location>
</feature>
<accession>A0ABW2B8P9</accession>
<protein>
    <submittedName>
        <fullName evidence="4">Class II aldolase/adducin family protein</fullName>
    </submittedName>
</protein>
<comment type="caution">
    <text evidence="4">The sequence shown here is derived from an EMBL/GenBank/DDBJ whole genome shotgun (WGS) entry which is preliminary data.</text>
</comment>
<name>A0ABW2B8P9_9RHOB</name>
<dbReference type="EMBL" id="JBHSWG010000003">
    <property type="protein sequence ID" value="MFC6761577.1"/>
    <property type="molecule type" value="Genomic_DNA"/>
</dbReference>
<gene>
    <name evidence="4" type="ORF">ACFQFQ_22350</name>
</gene>
<evidence type="ECO:0000259" key="3">
    <source>
        <dbReference type="SMART" id="SM01007"/>
    </source>
</evidence>
<keyword evidence="1" id="KW-0479">Metal-binding</keyword>
<evidence type="ECO:0000256" key="2">
    <source>
        <dbReference type="ARBA" id="ARBA00023239"/>
    </source>
</evidence>
<dbReference type="Proteomes" id="UP001596353">
    <property type="component" value="Unassembled WGS sequence"/>
</dbReference>
<evidence type="ECO:0000256" key="1">
    <source>
        <dbReference type="ARBA" id="ARBA00022723"/>
    </source>
</evidence>
<dbReference type="SMART" id="SM01007">
    <property type="entry name" value="Aldolase_II"/>
    <property type="match status" value="1"/>
</dbReference>
<dbReference type="SUPFAM" id="SSF53639">
    <property type="entry name" value="AraD/HMP-PK domain-like"/>
    <property type="match status" value="1"/>
</dbReference>